<dbReference type="Proteomes" id="UP000593915">
    <property type="component" value="Chromosome"/>
</dbReference>
<evidence type="ECO:0000313" key="1">
    <source>
        <dbReference type="EMBL" id="QOW60719.1"/>
    </source>
</evidence>
<reference evidence="1 2" key="1">
    <citation type="submission" date="2020-09" db="EMBL/GenBank/DDBJ databases">
        <title>Characterization of Treponema spp. from bovine digital dermatitis in Korea.</title>
        <authorList>
            <person name="Espiritu H.M."/>
            <person name="Cho Y.I."/>
            <person name="Mamuad L."/>
        </authorList>
    </citation>
    <scope>NUCLEOTIDE SEQUENCE [LARGE SCALE GENOMIC DNA]</scope>
    <source>
        <strain evidence="1 2">KS1</strain>
    </source>
</reference>
<organism evidence="1 2">
    <name type="scientific">Treponema pedis</name>
    <dbReference type="NCBI Taxonomy" id="409322"/>
    <lineage>
        <taxon>Bacteria</taxon>
        <taxon>Pseudomonadati</taxon>
        <taxon>Spirochaetota</taxon>
        <taxon>Spirochaetia</taxon>
        <taxon>Spirochaetales</taxon>
        <taxon>Treponemataceae</taxon>
        <taxon>Treponema</taxon>
    </lineage>
</organism>
<dbReference type="RefSeq" id="WP_194076170.1">
    <property type="nucleotide sequence ID" value="NZ_CP061839.1"/>
</dbReference>
<name>A0A7S6WP43_9SPIR</name>
<dbReference type="InterPro" id="IPR005358">
    <property type="entry name" value="Puta_zinc/iron-chelating_dom"/>
</dbReference>
<dbReference type="AlphaFoldDB" id="A0A7S6WP43"/>
<proteinExistence type="predicted"/>
<dbReference type="Pfam" id="PF03692">
    <property type="entry name" value="CxxCxxCC"/>
    <property type="match status" value="1"/>
</dbReference>
<evidence type="ECO:0000313" key="2">
    <source>
        <dbReference type="Proteomes" id="UP000593915"/>
    </source>
</evidence>
<protein>
    <submittedName>
        <fullName evidence="1">YkgJ family cysteine cluster protein</fullName>
    </submittedName>
</protein>
<dbReference type="EMBL" id="CP061839">
    <property type="protein sequence ID" value="QOW60719.1"/>
    <property type="molecule type" value="Genomic_DNA"/>
</dbReference>
<accession>A0A7S6WP43</accession>
<gene>
    <name evidence="1" type="ORF">IFE08_13150</name>
</gene>
<sequence length="95" mass="11116">MFECDRCGLCCSHIGGNELYKDLDRGDGVCKFLKGNLCSIYEHRPLLCRVDESWKNIFSSEISLESFYELNYQGCKALKNKYKQEEQNVLKSFER</sequence>